<gene>
    <name evidence="2" type="ORF">OKIOD_LOCUS2506</name>
</gene>
<keyword evidence="1" id="KW-0472">Membrane</keyword>
<feature type="transmembrane region" description="Helical" evidence="1">
    <location>
        <begin position="55"/>
        <end position="75"/>
    </location>
</feature>
<sequence length="225" mass="25366">MGQVPSYFVHINNDFCDGTCSNIQQCQAIYTAKSDLIKLVPEDYYCTLSNEAKSGFIALAVAIFMILVIVLFVCVQDRCIRIDSVAPHKEYDEEREKSGGWFFQPEFAKLEEPVEVIETVFPSFPSKPPPTEETATGSTTPEITFETQKVYPKLSYVIKESPQKAPISLDEDLAPISDIYEKMTTTTTSESDSDLYATPRKVGKIPHIEENTLCPTDFESFETYH</sequence>
<name>A0ABN7RWL1_OIKDI</name>
<accession>A0ABN7RWL1</accession>
<protein>
    <submittedName>
        <fullName evidence="2">Oidioi.mRNA.OKI2018_I69.PAR.g10948.t1.cds</fullName>
    </submittedName>
</protein>
<proteinExistence type="predicted"/>
<reference evidence="2 3" key="1">
    <citation type="submission" date="2021-04" db="EMBL/GenBank/DDBJ databases">
        <authorList>
            <person name="Bliznina A."/>
        </authorList>
    </citation>
    <scope>NUCLEOTIDE SEQUENCE [LARGE SCALE GENOMIC DNA]</scope>
</reference>
<keyword evidence="1" id="KW-1133">Transmembrane helix</keyword>
<evidence type="ECO:0000313" key="2">
    <source>
        <dbReference type="EMBL" id="CAG5085629.1"/>
    </source>
</evidence>
<evidence type="ECO:0000256" key="1">
    <source>
        <dbReference type="SAM" id="Phobius"/>
    </source>
</evidence>
<dbReference type="Proteomes" id="UP001158576">
    <property type="component" value="Chromosome PAR"/>
</dbReference>
<keyword evidence="3" id="KW-1185">Reference proteome</keyword>
<evidence type="ECO:0000313" key="3">
    <source>
        <dbReference type="Proteomes" id="UP001158576"/>
    </source>
</evidence>
<dbReference type="EMBL" id="OU015568">
    <property type="protein sequence ID" value="CAG5085629.1"/>
    <property type="molecule type" value="Genomic_DNA"/>
</dbReference>
<keyword evidence="1" id="KW-0812">Transmembrane</keyword>
<organism evidence="2 3">
    <name type="scientific">Oikopleura dioica</name>
    <name type="common">Tunicate</name>
    <dbReference type="NCBI Taxonomy" id="34765"/>
    <lineage>
        <taxon>Eukaryota</taxon>
        <taxon>Metazoa</taxon>
        <taxon>Chordata</taxon>
        <taxon>Tunicata</taxon>
        <taxon>Appendicularia</taxon>
        <taxon>Copelata</taxon>
        <taxon>Oikopleuridae</taxon>
        <taxon>Oikopleura</taxon>
    </lineage>
</organism>